<dbReference type="Proteomes" id="UP000838763">
    <property type="component" value="Unassembled WGS sequence"/>
</dbReference>
<name>A0A9P1GXM6_9PEZI</name>
<dbReference type="AlphaFoldDB" id="A0A9P1GXM6"/>
<feature type="compositionally biased region" description="Polar residues" evidence="1">
    <location>
        <begin position="405"/>
        <end position="414"/>
    </location>
</feature>
<evidence type="ECO:0000313" key="3">
    <source>
        <dbReference type="Proteomes" id="UP000838763"/>
    </source>
</evidence>
<organism evidence="2 3">
    <name type="scientific">Parascedosporium putredinis</name>
    <dbReference type="NCBI Taxonomy" id="1442378"/>
    <lineage>
        <taxon>Eukaryota</taxon>
        <taxon>Fungi</taxon>
        <taxon>Dikarya</taxon>
        <taxon>Ascomycota</taxon>
        <taxon>Pezizomycotina</taxon>
        <taxon>Sordariomycetes</taxon>
        <taxon>Hypocreomycetidae</taxon>
        <taxon>Microascales</taxon>
        <taxon>Microascaceae</taxon>
        <taxon>Parascedosporium</taxon>
    </lineage>
</organism>
<feature type="compositionally biased region" description="Low complexity" evidence="1">
    <location>
        <begin position="290"/>
        <end position="299"/>
    </location>
</feature>
<keyword evidence="3" id="KW-1185">Reference proteome</keyword>
<feature type="region of interest" description="Disordered" evidence="1">
    <location>
        <begin position="366"/>
        <end position="445"/>
    </location>
</feature>
<feature type="compositionally biased region" description="Polar residues" evidence="1">
    <location>
        <begin position="366"/>
        <end position="391"/>
    </location>
</feature>
<feature type="compositionally biased region" description="Low complexity" evidence="1">
    <location>
        <begin position="415"/>
        <end position="435"/>
    </location>
</feature>
<gene>
    <name evidence="2" type="ORF">PPNO1_LOCUS1990</name>
</gene>
<dbReference type="EMBL" id="CALLCH030000004">
    <property type="protein sequence ID" value="CAI4212224.1"/>
    <property type="molecule type" value="Genomic_DNA"/>
</dbReference>
<protein>
    <submittedName>
        <fullName evidence="2">Uncharacterized protein</fullName>
    </submittedName>
</protein>
<evidence type="ECO:0000313" key="2">
    <source>
        <dbReference type="EMBL" id="CAI4212224.1"/>
    </source>
</evidence>
<comment type="caution">
    <text evidence="2">The sequence shown here is derived from an EMBL/GenBank/DDBJ whole genome shotgun (WGS) entry which is preliminary data.</text>
</comment>
<feature type="region of interest" description="Disordered" evidence="1">
    <location>
        <begin position="280"/>
        <end position="302"/>
    </location>
</feature>
<sequence>MPRPPLTVAPTIEGWAQVLEHICPVHQAPRALATDEDVLFPLGVAGGNKGRPVVKTGSRRIVYLDKFTGDRPHSEKQVPVWEGWHFLPTLVFVGPDVDWRYGIDGSDDWYRHGIRKNNKHHNTCNAWYGAVVAGGTGPAIGMVTVIDTDIATWMKKMIRRATANRDTTMGKMKKRTLRHRDEAGTVYLAANQRLDVEEDSITISIIQAPDTSADAGFQSSLQQEPSETAHSTTSSIIQAPDTSVDAGFQSSLQQEPSETAHSTTSSIIQAPDTSVDAGFQSSLQQEPSETTHSITSSIIQAPDTSVDAIFDSSIQPDPRQTSGSSDEIDKLATSRNELSATSANKSVDAMEGAEAVIHSPRAIQLPNSNILPTQSLADPSTVTEPSSTAHEPSSSPTQTSSPTQRLTDPSTVTEQQQPSSTTLEPSSSPTQTSSPNGPDCSALVNGDFSNGLAGWTVEGSNAPVSEIQETDVGNAYTMLVTSGVGWSDLRLMQPIQCAADGEKYLDWSTYATIQPVDIVREENPSLGLRARCYNSTTTGPMFQFAQISVNQRFEEFSLKKSGSGGA</sequence>
<accession>A0A9P1GXM6</accession>
<feature type="compositionally biased region" description="Polar residues" evidence="1">
    <location>
        <begin position="217"/>
        <end position="236"/>
    </location>
</feature>
<evidence type="ECO:0000256" key="1">
    <source>
        <dbReference type="SAM" id="MobiDB-lite"/>
    </source>
</evidence>
<feature type="compositionally biased region" description="Low complexity" evidence="1">
    <location>
        <begin position="392"/>
        <end position="404"/>
    </location>
</feature>
<proteinExistence type="predicted"/>
<reference evidence="2" key="1">
    <citation type="submission" date="2022-11" db="EMBL/GenBank/DDBJ databases">
        <authorList>
            <person name="Scott C."/>
            <person name="Bruce N."/>
        </authorList>
    </citation>
    <scope>NUCLEOTIDE SEQUENCE</scope>
</reference>
<feature type="region of interest" description="Disordered" evidence="1">
    <location>
        <begin position="216"/>
        <end position="236"/>
    </location>
</feature>